<dbReference type="EMBL" id="ALAO01000486">
    <property type="protein sequence ID" value="EKO37327.1"/>
    <property type="molecule type" value="Genomic_DNA"/>
</dbReference>
<evidence type="ECO:0000313" key="3">
    <source>
        <dbReference type="Proteomes" id="UP000006272"/>
    </source>
</evidence>
<comment type="caution">
    <text evidence="2">The sequence shown here is derived from an EMBL/GenBank/DDBJ whole genome shotgun (WGS) entry which is preliminary data.</text>
</comment>
<dbReference type="Proteomes" id="UP000006272">
    <property type="component" value="Unassembled WGS sequence"/>
</dbReference>
<sequence>MALTRGDKMIIAGAAALAVTVVLGLAVVKKPYLFGLGDKPAPADIPPAPAAAAPDMPVGPPPITAPPAAIAKPAASAASPAGAAA</sequence>
<dbReference type="AlphaFoldDB" id="K6FFC6"/>
<protein>
    <submittedName>
        <fullName evidence="2">Uncharacterized protein</fullName>
    </submittedName>
</protein>
<feature type="region of interest" description="Disordered" evidence="1">
    <location>
        <begin position="44"/>
        <end position="64"/>
    </location>
</feature>
<gene>
    <name evidence="2" type="ORF">B193_4001</name>
</gene>
<proteinExistence type="predicted"/>
<evidence type="ECO:0000256" key="1">
    <source>
        <dbReference type="SAM" id="MobiDB-lite"/>
    </source>
</evidence>
<evidence type="ECO:0000313" key="2">
    <source>
        <dbReference type="EMBL" id="EKO37327.1"/>
    </source>
</evidence>
<name>K6FFC6_9BACT</name>
<feature type="non-terminal residue" evidence="2">
    <location>
        <position position="85"/>
    </location>
</feature>
<accession>K6FFC6</accession>
<organism evidence="2 3">
    <name type="scientific">Solidesulfovibrio magneticus str. Maddingley MBC34</name>
    <dbReference type="NCBI Taxonomy" id="1206767"/>
    <lineage>
        <taxon>Bacteria</taxon>
        <taxon>Pseudomonadati</taxon>
        <taxon>Thermodesulfobacteriota</taxon>
        <taxon>Desulfovibrionia</taxon>
        <taxon>Desulfovibrionales</taxon>
        <taxon>Desulfovibrionaceae</taxon>
        <taxon>Solidesulfovibrio</taxon>
    </lineage>
</organism>
<reference evidence="2 3" key="1">
    <citation type="submission" date="2012-07" db="EMBL/GenBank/DDBJ databases">
        <title>Draft genome sequence of Desulfovibrio magneticus str. Maddingley MBC34 obtained from a metagenomic sequence of a methanogenic enrichment isolated from coal-seam formation water in Victoria, Australia.</title>
        <authorList>
            <person name="Greenfield P."/>
            <person name="Hendry P."/>
            <person name="Li D."/>
            <person name="Rosewarne C.P."/>
            <person name="Tran-Dinh N."/>
            <person name="Elbourne L.D.H."/>
            <person name="Paulsen I.T."/>
            <person name="Midgley D.J."/>
        </authorList>
    </citation>
    <scope>NUCLEOTIDE SEQUENCE [LARGE SCALE GENOMIC DNA]</scope>
    <source>
        <strain evidence="3">Maddingley MBC34</strain>
    </source>
</reference>